<evidence type="ECO:0000256" key="1">
    <source>
        <dbReference type="ARBA" id="ARBA00022517"/>
    </source>
</evidence>
<dbReference type="SUPFAM" id="SSF118010">
    <property type="entry name" value="TM1457-like"/>
    <property type="match status" value="1"/>
</dbReference>
<dbReference type="PANTHER" id="PTHR39178:SF1">
    <property type="entry name" value="RIBOSOMAL-PROCESSING CYSTEINE PROTEASE PRP"/>
    <property type="match status" value="1"/>
</dbReference>
<proteinExistence type="inferred from homology"/>
<dbReference type="PANTHER" id="PTHR39178">
    <property type="entry name" value="HYPOTHETICAL RIBOSOME-ASSOCIATED PROTEIN"/>
    <property type="match status" value="1"/>
</dbReference>
<dbReference type="Pfam" id="PF04327">
    <property type="entry name" value="Peptidase_Prp"/>
    <property type="match status" value="1"/>
</dbReference>
<dbReference type="EMBL" id="JACRSW010000010">
    <property type="protein sequence ID" value="MBC8556742.1"/>
    <property type="molecule type" value="Genomic_DNA"/>
</dbReference>
<evidence type="ECO:0000256" key="4">
    <source>
        <dbReference type="ARBA" id="ARBA00022807"/>
    </source>
</evidence>
<keyword evidence="4" id="KW-0788">Thiol protease</keyword>
<dbReference type="GO" id="GO:0008233">
    <property type="term" value="F:peptidase activity"/>
    <property type="evidence" value="ECO:0007669"/>
    <property type="project" value="UniProtKB-KW"/>
</dbReference>
<dbReference type="InterPro" id="IPR036764">
    <property type="entry name" value="Peptidase_Prp_sf"/>
</dbReference>
<dbReference type="Gene3D" id="3.30.70.1490">
    <property type="entry name" value="Cysteine protease Prp"/>
    <property type="match status" value="1"/>
</dbReference>
<keyword evidence="3" id="KW-0378">Hydrolase</keyword>
<evidence type="ECO:0000256" key="2">
    <source>
        <dbReference type="ARBA" id="ARBA00022670"/>
    </source>
</evidence>
<evidence type="ECO:0000256" key="3">
    <source>
        <dbReference type="ARBA" id="ARBA00022801"/>
    </source>
</evidence>
<comment type="similarity">
    <text evidence="5">Belongs to the Prp family.</text>
</comment>
<dbReference type="CDD" id="cd16332">
    <property type="entry name" value="Prp-like"/>
    <property type="match status" value="1"/>
</dbReference>
<gene>
    <name evidence="7" type="ORF">H8700_03345</name>
</gene>
<reference evidence="7 8" key="1">
    <citation type="submission" date="2020-08" db="EMBL/GenBank/DDBJ databases">
        <title>Genome public.</title>
        <authorList>
            <person name="Liu C."/>
            <person name="Sun Q."/>
        </authorList>
    </citation>
    <scope>NUCLEOTIDE SEQUENCE [LARGE SCALE GENOMIC DNA]</scope>
    <source>
        <strain evidence="7 8">BX3</strain>
    </source>
</reference>
<evidence type="ECO:0000256" key="6">
    <source>
        <dbReference type="ARBA" id="ARBA00044538"/>
    </source>
</evidence>
<keyword evidence="1" id="KW-0690">Ribosome biogenesis</keyword>
<evidence type="ECO:0000313" key="8">
    <source>
        <dbReference type="Proteomes" id="UP000637513"/>
    </source>
</evidence>
<evidence type="ECO:0000256" key="5">
    <source>
        <dbReference type="ARBA" id="ARBA00044503"/>
    </source>
</evidence>
<evidence type="ECO:0000313" key="7">
    <source>
        <dbReference type="EMBL" id="MBC8556742.1"/>
    </source>
</evidence>
<organism evidence="7 8">
    <name type="scientific">Jutongia hominis</name>
    <dbReference type="NCBI Taxonomy" id="2763664"/>
    <lineage>
        <taxon>Bacteria</taxon>
        <taxon>Bacillati</taxon>
        <taxon>Bacillota</taxon>
        <taxon>Clostridia</taxon>
        <taxon>Lachnospirales</taxon>
        <taxon>Lachnospiraceae</taxon>
        <taxon>Jutongia</taxon>
    </lineage>
</organism>
<accession>A0ABR7MSF8</accession>
<protein>
    <recommendedName>
        <fullName evidence="6">Ribosomal processing cysteine protease Prp</fullName>
    </recommendedName>
</protein>
<comment type="caution">
    <text evidence="7">The sequence shown here is derived from an EMBL/GenBank/DDBJ whole genome shotgun (WGS) entry which is preliminary data.</text>
</comment>
<name>A0ABR7MSF8_9FIRM</name>
<dbReference type="InterPro" id="IPR007422">
    <property type="entry name" value="Peptidase_Prp"/>
</dbReference>
<dbReference type="GO" id="GO:0006508">
    <property type="term" value="P:proteolysis"/>
    <property type="evidence" value="ECO:0007669"/>
    <property type="project" value="UniProtKB-KW"/>
</dbReference>
<dbReference type="Proteomes" id="UP000637513">
    <property type="component" value="Unassembled WGS sequence"/>
</dbReference>
<dbReference type="RefSeq" id="WP_022141234.1">
    <property type="nucleotide sequence ID" value="NZ_JACRSW010000010.1"/>
</dbReference>
<keyword evidence="2 7" id="KW-0645">Protease</keyword>
<keyword evidence="8" id="KW-1185">Reference proteome</keyword>
<sequence>MIKVTIYQDQEAECIGFQMKGHAEFAAYGEDIVCSAVSVLVINTMNAIETFTQDVFEHDIHSKKDLVSFRITSNPVSHDAKLLLNSMVLGLEQIAKEYGKKYITLKKRKQEV</sequence>